<dbReference type="Pfam" id="PF25023">
    <property type="entry name" value="TEN_YD-shell"/>
    <property type="match status" value="1"/>
</dbReference>
<gene>
    <name evidence="4" type="ORF">IQ241_00295</name>
</gene>
<dbReference type="NCBIfam" id="TIGR01643">
    <property type="entry name" value="YD_repeat_2x"/>
    <property type="match status" value="1"/>
</dbReference>
<comment type="caution">
    <text evidence="4">The sequence shown here is derived from an EMBL/GenBank/DDBJ whole genome shotgun (WGS) entry which is preliminary data.</text>
</comment>
<dbReference type="PANTHER" id="PTHR32305:SF15">
    <property type="entry name" value="PROTEIN RHSA-RELATED"/>
    <property type="match status" value="1"/>
</dbReference>
<keyword evidence="5" id="KW-1185">Reference proteome</keyword>
<reference evidence="4" key="1">
    <citation type="submission" date="2020-10" db="EMBL/GenBank/DDBJ databases">
        <authorList>
            <person name="Castelo-Branco R."/>
            <person name="Eusebio N."/>
            <person name="Adriana R."/>
            <person name="Vieira A."/>
            <person name="Brugerolle De Fraissinette N."/>
            <person name="Rezende De Castro R."/>
            <person name="Schneider M.P."/>
            <person name="Vasconcelos V."/>
            <person name="Leao P.N."/>
        </authorList>
    </citation>
    <scope>NUCLEOTIDE SEQUENCE</scope>
    <source>
        <strain evidence="4">LEGE 07310</strain>
    </source>
</reference>
<dbReference type="InterPro" id="IPR022385">
    <property type="entry name" value="Rhs_assc_core"/>
</dbReference>
<evidence type="ECO:0000259" key="3">
    <source>
        <dbReference type="Pfam" id="PF25023"/>
    </source>
</evidence>
<feature type="region of interest" description="Disordered" evidence="2">
    <location>
        <begin position="100"/>
        <end position="120"/>
    </location>
</feature>
<dbReference type="NCBIfam" id="TIGR03696">
    <property type="entry name" value="Rhs_assc_core"/>
    <property type="match status" value="1"/>
</dbReference>
<dbReference type="InterPro" id="IPR006530">
    <property type="entry name" value="YD"/>
</dbReference>
<evidence type="ECO:0000256" key="1">
    <source>
        <dbReference type="ARBA" id="ARBA00022737"/>
    </source>
</evidence>
<accession>A0A8J7ASW3</accession>
<evidence type="ECO:0000256" key="2">
    <source>
        <dbReference type="SAM" id="MobiDB-lite"/>
    </source>
</evidence>
<dbReference type="Gene3D" id="2.180.10.10">
    <property type="entry name" value="RHS repeat-associated core"/>
    <property type="match status" value="1"/>
</dbReference>
<dbReference type="RefSeq" id="WP_193904414.1">
    <property type="nucleotide sequence ID" value="NZ_JADEXG010000001.1"/>
</dbReference>
<dbReference type="PANTHER" id="PTHR32305">
    <property type="match status" value="1"/>
</dbReference>
<organism evidence="4 5">
    <name type="scientific">Vasconcelosia minhoensis LEGE 07310</name>
    <dbReference type="NCBI Taxonomy" id="915328"/>
    <lineage>
        <taxon>Bacteria</taxon>
        <taxon>Bacillati</taxon>
        <taxon>Cyanobacteriota</taxon>
        <taxon>Cyanophyceae</taxon>
        <taxon>Nodosilineales</taxon>
        <taxon>Cymatolegaceae</taxon>
        <taxon>Vasconcelosia</taxon>
        <taxon>Vasconcelosia minhoensis</taxon>
    </lineage>
</organism>
<sequence length="340" mass="37855">MTQVTQSGAGVDDKRVDFAYDAIGQFEAISRYSDLAGTSSVVSSAYDYDQLNRLKRLSHSNSTGEVAFYDFAYDAANRITQITDVDGSSDYSYNARNELIGADHTDGSNPDESYDYDANGNRVSSSLHGSGYVTGANNQLLSDGIYTYEYDKEGNLIRQTEIVTGIVRNLTWDYLNRLVRVVDVDSAGSEVMRVEYTYDIVGRRIAKSVDSDGAGNAAAQTLRFVYDRDHVLMEFDGASSVPNMRYLYGPQIDQIIAQQDGMGITLWMLSDHLGTVKDLVDDAGNLVNHRTFDSYGNLVVQSDDSFSSRYGFTGREFDEETGLHYYRARYYDGQTGRFIG</sequence>
<protein>
    <recommendedName>
        <fullName evidence="3">Teneurin-like YD-shell domain-containing protein</fullName>
    </recommendedName>
</protein>
<proteinExistence type="predicted"/>
<dbReference type="AlphaFoldDB" id="A0A8J7ASW3"/>
<dbReference type="InterPro" id="IPR056823">
    <property type="entry name" value="TEN-like_YD-shell"/>
</dbReference>
<dbReference type="EMBL" id="JADEXG010000001">
    <property type="protein sequence ID" value="MBE9075753.1"/>
    <property type="molecule type" value="Genomic_DNA"/>
</dbReference>
<dbReference type="Proteomes" id="UP000636505">
    <property type="component" value="Unassembled WGS sequence"/>
</dbReference>
<keyword evidence="1" id="KW-0677">Repeat</keyword>
<name>A0A8J7ASW3_9CYAN</name>
<feature type="domain" description="Teneurin-like YD-shell" evidence="3">
    <location>
        <begin position="38"/>
        <end position="339"/>
    </location>
</feature>
<evidence type="ECO:0000313" key="5">
    <source>
        <dbReference type="Proteomes" id="UP000636505"/>
    </source>
</evidence>
<evidence type="ECO:0000313" key="4">
    <source>
        <dbReference type="EMBL" id="MBE9075753.1"/>
    </source>
</evidence>
<dbReference type="InterPro" id="IPR050708">
    <property type="entry name" value="T6SS_VgrG/RHS"/>
</dbReference>